<proteinExistence type="predicted"/>
<dbReference type="AlphaFoldDB" id="A0A4Q0PFZ5"/>
<feature type="transmembrane region" description="Helical" evidence="1">
    <location>
        <begin position="275"/>
        <end position="294"/>
    </location>
</feature>
<dbReference type="Proteomes" id="UP000290608">
    <property type="component" value="Unassembled WGS sequence"/>
</dbReference>
<gene>
    <name evidence="2" type="ORF">DSL99_3479</name>
</gene>
<evidence type="ECO:0000256" key="1">
    <source>
        <dbReference type="SAM" id="Phobius"/>
    </source>
</evidence>
<name>A0A4Q0PFZ5_9FLAO</name>
<evidence type="ECO:0000313" key="3">
    <source>
        <dbReference type="Proteomes" id="UP000290608"/>
    </source>
</evidence>
<dbReference type="RefSeq" id="WP_073100577.1">
    <property type="nucleotide sequence ID" value="NZ_QOVL01000022.1"/>
</dbReference>
<keyword evidence="1" id="KW-0472">Membrane</keyword>
<keyword evidence="1" id="KW-1133">Transmembrane helix</keyword>
<keyword evidence="1" id="KW-0812">Transmembrane</keyword>
<accession>A0A4Q0PFZ5</accession>
<evidence type="ECO:0000313" key="2">
    <source>
        <dbReference type="EMBL" id="RXG25446.1"/>
    </source>
</evidence>
<sequence length="354" mass="40812">MDNSFFLRSENSSIEIEKFQICTWEFNNDNSLIEFGIEIKANGLTGYKELVLDLYIPWLEKGVKVKDFYNKLKHSDNSRFIFNDSIASTSPLDDGQNTQGVIHQFNGKDKLCILPVNLDNIYTNKKIQIKVDLEDYNNKAKEVNAYVRIAIEPIAGSIATSKKGIGKSTIIYDIKLNESRNIPTSLIQEFKNNSTCKIDSCFCFHIIPNRYSITFLESEHLKTVRTLEFEPFKNYLDDSRLKKDELMVVFSKKKDGDSYSFFSIYTEERIGASQFALAVLINIICGFLFALPTIREGMLENTSKKEIFQKIPIEFIIALFLALAMLFYFFTPSIIQLFKKVKTFIFSLFKGKKQ</sequence>
<feature type="transmembrane region" description="Helical" evidence="1">
    <location>
        <begin position="315"/>
        <end position="338"/>
    </location>
</feature>
<dbReference type="EMBL" id="QOVL01000022">
    <property type="protein sequence ID" value="RXG25446.1"/>
    <property type="molecule type" value="Genomic_DNA"/>
</dbReference>
<comment type="caution">
    <text evidence="2">The sequence shown here is derived from an EMBL/GenBank/DDBJ whole genome shotgun (WGS) entry which is preliminary data.</text>
</comment>
<organism evidence="2 3">
    <name type="scientific">Leeuwenhoekiella marinoflava</name>
    <dbReference type="NCBI Taxonomy" id="988"/>
    <lineage>
        <taxon>Bacteria</taxon>
        <taxon>Pseudomonadati</taxon>
        <taxon>Bacteroidota</taxon>
        <taxon>Flavobacteriia</taxon>
        <taxon>Flavobacteriales</taxon>
        <taxon>Flavobacteriaceae</taxon>
        <taxon>Leeuwenhoekiella</taxon>
    </lineage>
</organism>
<protein>
    <submittedName>
        <fullName evidence="2">Uncharacterized protein</fullName>
    </submittedName>
</protein>
<dbReference type="STRING" id="1122159.SAMN02745246_03607"/>
<reference evidence="2 3" key="1">
    <citation type="submission" date="2018-07" db="EMBL/GenBank/DDBJ databases">
        <title>Leeuwenhoekiella genomics.</title>
        <authorList>
            <person name="Tahon G."/>
            <person name="Willems A."/>
        </authorList>
    </citation>
    <scope>NUCLEOTIDE SEQUENCE [LARGE SCALE GENOMIC DNA]</scope>
    <source>
        <strain evidence="2 3">LMG 1345</strain>
    </source>
</reference>